<name>A0A438ILA1_VITVI</name>
<dbReference type="Proteomes" id="UP000288805">
    <property type="component" value="Unassembled WGS sequence"/>
</dbReference>
<dbReference type="Pfam" id="PF00078">
    <property type="entry name" value="RVT_1"/>
    <property type="match status" value="1"/>
</dbReference>
<dbReference type="PANTHER" id="PTHR19446">
    <property type="entry name" value="REVERSE TRANSCRIPTASES"/>
    <property type="match status" value="1"/>
</dbReference>
<feature type="domain" description="Reverse transcriptase" evidence="1">
    <location>
        <begin position="174"/>
        <end position="406"/>
    </location>
</feature>
<dbReference type="AlphaFoldDB" id="A0A438ILA1"/>
<reference evidence="2 3" key="1">
    <citation type="journal article" date="2018" name="PLoS Genet.">
        <title>Population sequencing reveals clonal diversity and ancestral inbreeding in the grapevine cultivar Chardonnay.</title>
        <authorList>
            <person name="Roach M.J."/>
            <person name="Johnson D.L."/>
            <person name="Bohlmann J."/>
            <person name="van Vuuren H.J."/>
            <person name="Jones S.J."/>
            <person name="Pretorius I.S."/>
            <person name="Schmidt S.A."/>
            <person name="Borneman A.R."/>
        </authorList>
    </citation>
    <scope>NUCLEOTIDE SEQUENCE [LARGE SCALE GENOMIC DNA]</scope>
    <source>
        <strain evidence="3">cv. Chardonnay</strain>
        <tissue evidence="2">Leaf</tissue>
    </source>
</reference>
<protein>
    <submittedName>
        <fullName evidence="2">Transposon TX1 uncharacterized 149 kDa protein</fullName>
    </submittedName>
</protein>
<dbReference type="SUPFAM" id="SSF56672">
    <property type="entry name" value="DNA/RNA polymerases"/>
    <property type="match status" value="1"/>
</dbReference>
<gene>
    <name evidence="2" type="primary">YTX2_56</name>
    <name evidence="2" type="ORF">CK203_026253</name>
</gene>
<comment type="caution">
    <text evidence="2">The sequence shown here is derived from an EMBL/GenBank/DDBJ whole genome shotgun (WGS) entry which is preliminary data.</text>
</comment>
<accession>A0A438ILA1</accession>
<organism evidence="2 3">
    <name type="scientific">Vitis vinifera</name>
    <name type="common">Grape</name>
    <dbReference type="NCBI Taxonomy" id="29760"/>
    <lineage>
        <taxon>Eukaryota</taxon>
        <taxon>Viridiplantae</taxon>
        <taxon>Streptophyta</taxon>
        <taxon>Embryophyta</taxon>
        <taxon>Tracheophyta</taxon>
        <taxon>Spermatophyta</taxon>
        <taxon>Magnoliopsida</taxon>
        <taxon>eudicotyledons</taxon>
        <taxon>Gunneridae</taxon>
        <taxon>Pentapetalae</taxon>
        <taxon>rosids</taxon>
        <taxon>Vitales</taxon>
        <taxon>Vitaceae</taxon>
        <taxon>Viteae</taxon>
        <taxon>Vitis</taxon>
    </lineage>
</organism>
<evidence type="ECO:0000313" key="2">
    <source>
        <dbReference type="EMBL" id="RVW97471.1"/>
    </source>
</evidence>
<evidence type="ECO:0000259" key="1">
    <source>
        <dbReference type="PROSITE" id="PS50878"/>
    </source>
</evidence>
<sequence>MRKLQFVKAKLKEWNKASFGELNERKKSILFELANFDTIEQERGLTSELLVQRALRKGELEELILREEIHWRQKARVKWVKEGDCNSKFFHKVANDRRNKKYIKVLENERGLDWSPISGESASRLDSLFTEEEISKAIFQLDRDNAPGPDGFTIAVFQDCWDVIKEDLVRVFAEFHRSGIINQSTNASFIVLLPKKNMSKKISNFRPISLITSFYKIIVKVLSGCLRGVLHETIHSTQGVFVQGRQILDAILIANEIVDEKRRSREQGVVFKIYFEKAYDHVSWDFLDHVLEKKGFSPRWRKWIRCCLSMVSFAVLVNGNVKGMLLRAEERNSLEGFRVDRNKTRVSHLQFADDTIFFSSTREEDLQTLKSLLLVFGRIFGLKVNLDKSLPLGGNPKACGFWDPVIERISRRLDGWQKAYLSFGSKRGLGFGRISIRNFALLGKWLWKCPRERSTLWHQVILNIYGSHSNGWDTNNIVRWSHRCPWKAIAQVSQEFSKFTQFVVRDGERIRFWEDLWWGD</sequence>
<dbReference type="CDD" id="cd01650">
    <property type="entry name" value="RT_nLTR_like"/>
    <property type="match status" value="1"/>
</dbReference>
<dbReference type="PROSITE" id="PS50878">
    <property type="entry name" value="RT_POL"/>
    <property type="match status" value="1"/>
</dbReference>
<dbReference type="EMBL" id="QGNW01000101">
    <property type="protein sequence ID" value="RVW97471.1"/>
    <property type="molecule type" value="Genomic_DNA"/>
</dbReference>
<dbReference type="InterPro" id="IPR043502">
    <property type="entry name" value="DNA/RNA_pol_sf"/>
</dbReference>
<dbReference type="InterPro" id="IPR000477">
    <property type="entry name" value="RT_dom"/>
</dbReference>
<proteinExistence type="predicted"/>
<evidence type="ECO:0000313" key="3">
    <source>
        <dbReference type="Proteomes" id="UP000288805"/>
    </source>
</evidence>